<evidence type="ECO:0000256" key="11">
    <source>
        <dbReference type="ARBA" id="ARBA00025614"/>
    </source>
</evidence>
<gene>
    <name evidence="13" type="primary">atpF</name>
    <name evidence="15" type="ORF">GGQ61_003706</name>
</gene>
<evidence type="ECO:0000256" key="6">
    <source>
        <dbReference type="ARBA" id="ARBA00022989"/>
    </source>
</evidence>
<evidence type="ECO:0000256" key="4">
    <source>
        <dbReference type="ARBA" id="ARBA00022692"/>
    </source>
</evidence>
<keyword evidence="6 13" id="KW-1133">Transmembrane helix</keyword>
<evidence type="ECO:0000313" key="16">
    <source>
        <dbReference type="Proteomes" id="UP000530564"/>
    </source>
</evidence>
<evidence type="ECO:0000256" key="9">
    <source>
        <dbReference type="ARBA" id="ARBA00023310"/>
    </source>
</evidence>
<keyword evidence="13" id="KW-1003">Cell membrane</keyword>
<dbReference type="GO" id="GO:0046933">
    <property type="term" value="F:proton-transporting ATP synthase activity, rotational mechanism"/>
    <property type="evidence" value="ECO:0007669"/>
    <property type="project" value="UniProtKB-UniRule"/>
</dbReference>
<dbReference type="RefSeq" id="WP_183775967.1">
    <property type="nucleotide sequence ID" value="NZ_JACIDK010000006.1"/>
</dbReference>
<sequence length="255" mass="27506">MQFDLWTLGLQAANFLVLVWLLHRFLYRPVLAILAARKAATDKLTADAEAAKAAAETVRLDLERQRASIEQDRHAALKAAHEAADAESKAVLARARAEAEALGQAAQAELAQERAAIVASSGTDAARLAIGMVRRLVDDPAATSLQTHLLNLACEDLRALPAETKRQIAERLSTRQGSPQVVTATPLDETAQDTVAGILTKTFGAPLAPVFRVDANLLAGVEIHFPFTILRRSWAERLKQLETEVINADPATIVA</sequence>
<keyword evidence="7 13" id="KW-0406">Ion transport</keyword>
<evidence type="ECO:0000256" key="7">
    <source>
        <dbReference type="ARBA" id="ARBA00023065"/>
    </source>
</evidence>
<keyword evidence="9 13" id="KW-0066">ATP synthesis</keyword>
<comment type="function">
    <text evidence="10 13">F(1)F(0) ATP synthase produces ATP from ADP in the presence of a proton or sodium gradient. F-type ATPases consist of two structural domains, F(1) containing the extramembraneous catalytic core and F(0) containing the membrane proton channel, linked together by a central stalk and a peripheral stalk. During catalysis, ATP synthesis in the catalytic domain of F(1) is coupled via a rotary mechanism of the central stalk subunits to proton translocation.</text>
</comment>
<evidence type="ECO:0000256" key="5">
    <source>
        <dbReference type="ARBA" id="ARBA00022781"/>
    </source>
</evidence>
<evidence type="ECO:0000256" key="10">
    <source>
        <dbReference type="ARBA" id="ARBA00025198"/>
    </source>
</evidence>
<dbReference type="InterPro" id="IPR050059">
    <property type="entry name" value="ATP_synthase_B_chain"/>
</dbReference>
<keyword evidence="4 13" id="KW-0812">Transmembrane</keyword>
<keyword evidence="16" id="KW-1185">Reference proteome</keyword>
<comment type="similarity">
    <text evidence="1 13">Belongs to the ATPase B chain family.</text>
</comment>
<dbReference type="PANTHER" id="PTHR33445:SF2">
    <property type="entry name" value="ATP SYNTHASE SUBUNIT B', CHLOROPLASTIC"/>
    <property type="match status" value="1"/>
</dbReference>
<dbReference type="HAMAP" id="MF_01398">
    <property type="entry name" value="ATP_synth_b_bprime"/>
    <property type="match status" value="1"/>
</dbReference>
<dbReference type="GO" id="GO:0005886">
    <property type="term" value="C:plasma membrane"/>
    <property type="evidence" value="ECO:0007669"/>
    <property type="project" value="UniProtKB-SubCell"/>
</dbReference>
<reference evidence="15 16" key="1">
    <citation type="submission" date="2020-08" db="EMBL/GenBank/DDBJ databases">
        <title>Genomic Encyclopedia of Type Strains, Phase IV (KMG-IV): sequencing the most valuable type-strain genomes for metagenomic binning, comparative biology and taxonomic classification.</title>
        <authorList>
            <person name="Goeker M."/>
        </authorList>
    </citation>
    <scope>NUCLEOTIDE SEQUENCE [LARGE SCALE GENOMIC DNA]</scope>
    <source>
        <strain evidence="15 16">DSM 21793</strain>
    </source>
</reference>
<keyword evidence="5 13" id="KW-0375">Hydrogen ion transport</keyword>
<protein>
    <recommendedName>
        <fullName evidence="13">ATP synthase subunit b</fullName>
    </recommendedName>
    <alternativeName>
        <fullName evidence="13">ATP synthase F(0) sector subunit b</fullName>
    </alternativeName>
    <alternativeName>
        <fullName evidence="13">ATPase subunit I</fullName>
    </alternativeName>
    <alternativeName>
        <fullName evidence="13">F-type ATPase subunit b</fullName>
        <shortName evidence="13">F-ATPase subunit b</shortName>
    </alternativeName>
</protein>
<dbReference type="AlphaFoldDB" id="A0A840A3K9"/>
<dbReference type="Pfam" id="PF00430">
    <property type="entry name" value="ATP-synt_B"/>
    <property type="match status" value="1"/>
</dbReference>
<dbReference type="GO" id="GO:0046961">
    <property type="term" value="F:proton-transporting ATPase activity, rotational mechanism"/>
    <property type="evidence" value="ECO:0007669"/>
    <property type="project" value="TreeGrafter"/>
</dbReference>
<organism evidence="15 16">
    <name type="scientific">Phenylobacterium haematophilum</name>
    <dbReference type="NCBI Taxonomy" id="98513"/>
    <lineage>
        <taxon>Bacteria</taxon>
        <taxon>Pseudomonadati</taxon>
        <taxon>Pseudomonadota</taxon>
        <taxon>Alphaproteobacteria</taxon>
        <taxon>Caulobacterales</taxon>
        <taxon>Caulobacteraceae</taxon>
        <taxon>Phenylobacterium</taxon>
    </lineage>
</organism>
<feature type="coiled-coil region" evidence="14">
    <location>
        <begin position="52"/>
        <end position="112"/>
    </location>
</feature>
<evidence type="ECO:0000256" key="2">
    <source>
        <dbReference type="ARBA" id="ARBA00022448"/>
    </source>
</evidence>
<evidence type="ECO:0000256" key="14">
    <source>
        <dbReference type="SAM" id="Coils"/>
    </source>
</evidence>
<evidence type="ECO:0000256" key="1">
    <source>
        <dbReference type="ARBA" id="ARBA00005513"/>
    </source>
</evidence>
<comment type="subcellular location">
    <subcellularLocation>
        <location evidence="13">Cell membrane</location>
        <topology evidence="13">Single-pass membrane protein</topology>
    </subcellularLocation>
    <subcellularLocation>
        <location evidence="12">Endomembrane system</location>
        <topology evidence="12">Single-pass membrane protein</topology>
    </subcellularLocation>
</comment>
<keyword evidence="3 13" id="KW-0138">CF(0)</keyword>
<evidence type="ECO:0000256" key="13">
    <source>
        <dbReference type="HAMAP-Rule" id="MF_01398"/>
    </source>
</evidence>
<dbReference type="PANTHER" id="PTHR33445">
    <property type="entry name" value="ATP SYNTHASE SUBUNIT B', CHLOROPLASTIC"/>
    <property type="match status" value="1"/>
</dbReference>
<feature type="transmembrane region" description="Helical" evidence="13">
    <location>
        <begin position="6"/>
        <end position="27"/>
    </location>
</feature>
<dbReference type="GO" id="GO:0045259">
    <property type="term" value="C:proton-transporting ATP synthase complex"/>
    <property type="evidence" value="ECO:0007669"/>
    <property type="project" value="UniProtKB-KW"/>
</dbReference>
<dbReference type="Proteomes" id="UP000530564">
    <property type="component" value="Unassembled WGS sequence"/>
</dbReference>
<comment type="subunit">
    <text evidence="13">F-type ATPases have 2 components, F(1) - the catalytic core - and F(0) - the membrane proton channel. F(1) has five subunits: alpha(3), beta(3), gamma(1), delta(1), epsilon(1). F(0) has three main subunits: a(1), b(2) and c(10-14). The alpha and beta chains form an alternating ring which encloses part of the gamma chain. F(1) is attached to F(0) by a central stalk formed by the gamma and epsilon chains, while a peripheral stalk is formed by the delta and b chains.</text>
</comment>
<evidence type="ECO:0000313" key="15">
    <source>
        <dbReference type="EMBL" id="MBB3892968.1"/>
    </source>
</evidence>
<proteinExistence type="inferred from homology"/>
<evidence type="ECO:0000256" key="3">
    <source>
        <dbReference type="ARBA" id="ARBA00022547"/>
    </source>
</evidence>
<dbReference type="EMBL" id="JACIDK010000006">
    <property type="protein sequence ID" value="MBB3892968.1"/>
    <property type="molecule type" value="Genomic_DNA"/>
</dbReference>
<evidence type="ECO:0000256" key="8">
    <source>
        <dbReference type="ARBA" id="ARBA00023136"/>
    </source>
</evidence>
<keyword evidence="8 13" id="KW-0472">Membrane</keyword>
<evidence type="ECO:0000256" key="12">
    <source>
        <dbReference type="ARBA" id="ARBA00037847"/>
    </source>
</evidence>
<dbReference type="InterPro" id="IPR002146">
    <property type="entry name" value="ATP_synth_b/b'su_bac/chlpt"/>
</dbReference>
<keyword evidence="14" id="KW-0175">Coiled coil</keyword>
<comment type="caution">
    <text evidence="15">The sequence shown here is derived from an EMBL/GenBank/DDBJ whole genome shotgun (WGS) entry which is preliminary data.</text>
</comment>
<keyword evidence="2 13" id="KW-0813">Transport</keyword>
<accession>A0A840A3K9</accession>
<dbReference type="GO" id="GO:0012505">
    <property type="term" value="C:endomembrane system"/>
    <property type="evidence" value="ECO:0007669"/>
    <property type="project" value="UniProtKB-SubCell"/>
</dbReference>
<comment type="function">
    <text evidence="11">Component of the F(0) channel, it forms part of the peripheral stalk, linking F(1) to F(0). The b'-subunit is a diverged and duplicated form of b found in plants and photosynthetic bacteria.</text>
</comment>
<name>A0A840A3K9_9CAUL</name>